<gene>
    <name evidence="1" type="ORF">DFQ08_103339</name>
</gene>
<accession>A0A368ZE33</accession>
<dbReference type="RefSeq" id="WP_114310016.1">
    <property type="nucleotide sequence ID" value="NZ_QPJO01000003.1"/>
</dbReference>
<organism evidence="1 2">
    <name type="scientific">Winogradskyella arenosi</name>
    <dbReference type="NCBI Taxonomy" id="533325"/>
    <lineage>
        <taxon>Bacteria</taxon>
        <taxon>Pseudomonadati</taxon>
        <taxon>Bacteroidota</taxon>
        <taxon>Flavobacteriia</taxon>
        <taxon>Flavobacteriales</taxon>
        <taxon>Flavobacteriaceae</taxon>
        <taxon>Winogradskyella</taxon>
    </lineage>
</organism>
<comment type="caution">
    <text evidence="1">The sequence shown here is derived from an EMBL/GenBank/DDBJ whole genome shotgun (WGS) entry which is preliminary data.</text>
</comment>
<dbReference type="Proteomes" id="UP000253436">
    <property type="component" value="Unassembled WGS sequence"/>
</dbReference>
<proteinExistence type="predicted"/>
<dbReference type="Gene3D" id="3.40.50.300">
    <property type="entry name" value="P-loop containing nucleotide triphosphate hydrolases"/>
    <property type="match status" value="1"/>
</dbReference>
<name>A0A368ZE33_9FLAO</name>
<keyword evidence="2" id="KW-1185">Reference proteome</keyword>
<evidence type="ECO:0000313" key="2">
    <source>
        <dbReference type="Proteomes" id="UP000253436"/>
    </source>
</evidence>
<dbReference type="AlphaFoldDB" id="A0A368ZE33"/>
<protein>
    <submittedName>
        <fullName evidence="1">Sulfotransferase family protein</fullName>
    </submittedName>
</protein>
<dbReference type="InterPro" id="IPR027417">
    <property type="entry name" value="P-loop_NTPase"/>
</dbReference>
<dbReference type="SUPFAM" id="SSF52540">
    <property type="entry name" value="P-loop containing nucleoside triphosphate hydrolases"/>
    <property type="match status" value="1"/>
</dbReference>
<keyword evidence="1" id="KW-0808">Transferase</keyword>
<reference evidence="1 2" key="1">
    <citation type="submission" date="2018-07" db="EMBL/GenBank/DDBJ databases">
        <title>Genomic Encyclopedia of Type Strains, Phase III (KMG-III): the genomes of soil and plant-associated and newly described type strains.</title>
        <authorList>
            <person name="Whitman W."/>
        </authorList>
    </citation>
    <scope>NUCLEOTIDE SEQUENCE [LARGE SCALE GENOMIC DNA]</scope>
    <source>
        <strain evidence="1 2">CECT 7958</strain>
    </source>
</reference>
<dbReference type="Pfam" id="PF13469">
    <property type="entry name" value="Sulfotransfer_3"/>
    <property type="match status" value="1"/>
</dbReference>
<sequence length="239" mass="27116">MLKLFKKQKEEVSFIFGCPRGGTTWLWSLLESHQDIVPFTNGIEKDAEGYYATSESGIYIKQPKKAKKTIVSFCKNNKGKIIIEKTPLHTLKYNLIKKDFPNSKDIVILRNPVAIVNSMYTSNMVAFENYDIDKSIEEVKKYFSVLSGVINAKTAHVISYENLLKDTKTEFTKVLNYLNVSAENIDAIISDNKNKTKVSVSGAYRKGQSDSFKNDLSKEEILLITEGLKVEIALFNQHL</sequence>
<dbReference type="OrthoDB" id="9804504at2"/>
<evidence type="ECO:0000313" key="1">
    <source>
        <dbReference type="EMBL" id="RCW91509.1"/>
    </source>
</evidence>
<dbReference type="GO" id="GO:0008146">
    <property type="term" value="F:sulfotransferase activity"/>
    <property type="evidence" value="ECO:0007669"/>
    <property type="project" value="InterPro"/>
</dbReference>
<dbReference type="EMBL" id="QPJO01000003">
    <property type="protein sequence ID" value="RCW91509.1"/>
    <property type="molecule type" value="Genomic_DNA"/>
</dbReference>